<protein>
    <submittedName>
        <fullName evidence="1">Uncharacterized protein</fullName>
    </submittedName>
</protein>
<sequence length="79" mass="8737">MLLFVIALFVAGWVAAAVLGTQAYFLGEQTKPIHERNWRSESFEKLSEVITGQAIDHNNRVPSAYGQLDAYNSSLLPNA</sequence>
<proteinExistence type="predicted"/>
<dbReference type="HOGENOM" id="CLU_2663116_0_0_3"/>
<name>B8HUV6_CYAP4</name>
<evidence type="ECO:0000313" key="1">
    <source>
        <dbReference type="EMBL" id="ACL43003.1"/>
    </source>
</evidence>
<dbReference type="NCBIfam" id="NF047380">
    <property type="entry name" value="photo_II_xxx"/>
    <property type="match status" value="1"/>
</dbReference>
<accession>B8HUV6</accession>
<dbReference type="KEGG" id="cyn:Cyan7425_0614"/>
<dbReference type="Pfam" id="PF26637">
    <property type="entry name" value="DUF8210"/>
    <property type="match status" value="1"/>
</dbReference>
<dbReference type="InterPro" id="IPR058523">
    <property type="entry name" value="DUF8210"/>
</dbReference>
<dbReference type="InterPro" id="IPR058095">
    <property type="entry name" value="Psb35-like"/>
</dbReference>
<dbReference type="eggNOG" id="ENOG50330D4">
    <property type="taxonomic scope" value="Bacteria"/>
</dbReference>
<dbReference type="AlphaFoldDB" id="B8HUV6"/>
<dbReference type="EMBL" id="CP001344">
    <property type="protein sequence ID" value="ACL43003.1"/>
    <property type="molecule type" value="Genomic_DNA"/>
</dbReference>
<reference evidence="1" key="1">
    <citation type="submission" date="2009-01" db="EMBL/GenBank/DDBJ databases">
        <title>Complete sequence of chromosome Cyanothece sp. PCC 7425.</title>
        <authorList>
            <consortium name="US DOE Joint Genome Institute"/>
            <person name="Lucas S."/>
            <person name="Copeland A."/>
            <person name="Lapidus A."/>
            <person name="Glavina del Rio T."/>
            <person name="Dalin E."/>
            <person name="Tice H."/>
            <person name="Bruce D."/>
            <person name="Goodwin L."/>
            <person name="Pitluck S."/>
            <person name="Sims D."/>
            <person name="Meineke L."/>
            <person name="Brettin T."/>
            <person name="Detter J.C."/>
            <person name="Han C."/>
            <person name="Larimer F."/>
            <person name="Land M."/>
            <person name="Hauser L."/>
            <person name="Kyrpides N."/>
            <person name="Ovchinnikova G."/>
            <person name="Liberton M."/>
            <person name="Stoeckel J."/>
            <person name="Banerjee A."/>
            <person name="Singh A."/>
            <person name="Page L."/>
            <person name="Sato H."/>
            <person name="Zhao L."/>
            <person name="Sherman L."/>
            <person name="Pakrasi H."/>
            <person name="Richardson P."/>
        </authorList>
    </citation>
    <scope>NUCLEOTIDE SEQUENCE</scope>
    <source>
        <strain evidence="1">PCC 7425</strain>
    </source>
</reference>
<organism evidence="1">
    <name type="scientific">Cyanothece sp. (strain PCC 7425 / ATCC 29141)</name>
    <dbReference type="NCBI Taxonomy" id="395961"/>
    <lineage>
        <taxon>Bacteria</taxon>
        <taxon>Bacillati</taxon>
        <taxon>Cyanobacteriota</taxon>
        <taxon>Cyanophyceae</taxon>
        <taxon>Gomontiellales</taxon>
        <taxon>Cyanothecaceae</taxon>
        <taxon>Cyanothece</taxon>
    </lineage>
</organism>
<gene>
    <name evidence="1" type="ordered locus">Cyan7425_0614</name>
</gene>
<dbReference type="OrthoDB" id="466828at2"/>